<evidence type="ECO:0000256" key="1">
    <source>
        <dbReference type="ARBA" id="ARBA00022801"/>
    </source>
</evidence>
<dbReference type="EMBL" id="VIGC01000033">
    <property type="protein sequence ID" value="TQE93757.1"/>
    <property type="molecule type" value="Genomic_DNA"/>
</dbReference>
<dbReference type="SFLD" id="SFLDS00003">
    <property type="entry name" value="Haloacid_Dehalogenase"/>
    <property type="match status" value="1"/>
</dbReference>
<dbReference type="InterPro" id="IPR006439">
    <property type="entry name" value="HAD-SF_hydro_IA"/>
</dbReference>
<dbReference type="SFLD" id="SFLDG01129">
    <property type="entry name" value="C1.5:_HAD__Beta-PGM__Phosphata"/>
    <property type="match status" value="1"/>
</dbReference>
<dbReference type="InParanoid" id="A0A540VAF1"/>
<dbReference type="SUPFAM" id="SSF56784">
    <property type="entry name" value="HAD-like"/>
    <property type="match status" value="1"/>
</dbReference>
<dbReference type="Proteomes" id="UP000317371">
    <property type="component" value="Unassembled WGS sequence"/>
</dbReference>
<dbReference type="AlphaFoldDB" id="A0A540VAF1"/>
<dbReference type="PANTHER" id="PTHR43316:SF8">
    <property type="entry name" value="HAD FAMILY HYDROLASE"/>
    <property type="match status" value="1"/>
</dbReference>
<evidence type="ECO:0000313" key="3">
    <source>
        <dbReference type="EMBL" id="TQE93757.1"/>
    </source>
</evidence>
<dbReference type="PANTHER" id="PTHR43316">
    <property type="entry name" value="HYDROLASE, HALOACID DELAHOGENASE-RELATED"/>
    <property type="match status" value="1"/>
</dbReference>
<dbReference type="GO" id="GO:0016787">
    <property type="term" value="F:hydrolase activity"/>
    <property type="evidence" value="ECO:0007669"/>
    <property type="project" value="UniProtKB-KW"/>
</dbReference>
<evidence type="ECO:0000256" key="2">
    <source>
        <dbReference type="SAM" id="MobiDB-lite"/>
    </source>
</evidence>
<dbReference type="InterPro" id="IPR036412">
    <property type="entry name" value="HAD-like_sf"/>
</dbReference>
<reference evidence="3 4" key="1">
    <citation type="submission" date="2019-06" db="EMBL/GenBank/DDBJ databases">
        <title>Genome sequence of Litorilinea aerophila BAA-2444.</title>
        <authorList>
            <person name="Maclea K.S."/>
            <person name="Maurais E.G."/>
            <person name="Iannazzi L.C."/>
        </authorList>
    </citation>
    <scope>NUCLEOTIDE SEQUENCE [LARGE SCALE GENOMIC DNA]</scope>
    <source>
        <strain evidence="3 4">ATCC BAA-2444</strain>
    </source>
</reference>
<keyword evidence="1 3" id="KW-0378">Hydrolase</keyword>
<keyword evidence="4" id="KW-1185">Reference proteome</keyword>
<dbReference type="Gene3D" id="3.40.50.1000">
    <property type="entry name" value="HAD superfamily/HAD-like"/>
    <property type="match status" value="1"/>
</dbReference>
<dbReference type="NCBIfam" id="TIGR01549">
    <property type="entry name" value="HAD-SF-IA-v1"/>
    <property type="match status" value="1"/>
</dbReference>
<accession>A0A540VAF1</accession>
<feature type="compositionally biased region" description="Polar residues" evidence="2">
    <location>
        <begin position="60"/>
        <end position="71"/>
    </location>
</feature>
<dbReference type="InterPro" id="IPR051540">
    <property type="entry name" value="S-2-haloacid_dehalogenase"/>
</dbReference>
<dbReference type="Pfam" id="PF00702">
    <property type="entry name" value="Hydrolase"/>
    <property type="match status" value="1"/>
</dbReference>
<protein>
    <submittedName>
        <fullName evidence="3">HAD family hydrolase</fullName>
    </submittedName>
</protein>
<dbReference type="OrthoDB" id="9802350at2"/>
<feature type="compositionally biased region" description="Basic and acidic residues" evidence="2">
    <location>
        <begin position="1"/>
        <end position="19"/>
    </location>
</feature>
<name>A0A540VAF1_9CHLR</name>
<gene>
    <name evidence="3" type="ORF">FKZ61_19800</name>
</gene>
<dbReference type="Gene3D" id="1.20.120.1600">
    <property type="match status" value="1"/>
</dbReference>
<evidence type="ECO:0000313" key="4">
    <source>
        <dbReference type="Proteomes" id="UP000317371"/>
    </source>
</evidence>
<dbReference type="InterPro" id="IPR023214">
    <property type="entry name" value="HAD_sf"/>
</dbReference>
<dbReference type="PRINTS" id="PR00413">
    <property type="entry name" value="HADHALOGNASE"/>
</dbReference>
<comment type="caution">
    <text evidence="3">The sequence shown here is derived from an EMBL/GenBank/DDBJ whole genome shotgun (WGS) entry which is preliminary data.</text>
</comment>
<proteinExistence type="predicted"/>
<feature type="region of interest" description="Disordered" evidence="2">
    <location>
        <begin position="1"/>
        <end position="71"/>
    </location>
</feature>
<sequence>MMSESSHDESHDESRDEQQAHSSPPSMEPLTPEEKEAFLARARARARTLTDEERQAIFGASSTPGRAQATSLPEETEVAEMAAAPLDEETLERLQHNFFPELGEGIRLPSPPLIQGVIFDFDYTLAHLTRPLPDLMAEGARAAEAYMRSTGMDLPAEFWPNIVEARRFAEEKSDEEQEEHIADDAMSFLLQFFGYPASQMDPDVLRRAVDLFYAPEMTAWQLYPGATAVLAHLQRAGFKLAVLANYNCDRVFQRIIDYLGLRPYLDLCISSASVEYRKPDTRFFQLALDRWDALPHEVIVVGDSLLHDIQGGLELGALTVQVQLETTPQVQFDNAQVAERIRPDAIITALTDLPQLVHTWATA</sequence>
<dbReference type="RefSeq" id="WP_141611897.1">
    <property type="nucleotide sequence ID" value="NZ_VIGC02000033.1"/>
</dbReference>
<organism evidence="3 4">
    <name type="scientific">Litorilinea aerophila</name>
    <dbReference type="NCBI Taxonomy" id="1204385"/>
    <lineage>
        <taxon>Bacteria</taxon>
        <taxon>Bacillati</taxon>
        <taxon>Chloroflexota</taxon>
        <taxon>Caldilineae</taxon>
        <taxon>Caldilineales</taxon>
        <taxon>Caldilineaceae</taxon>
        <taxon>Litorilinea</taxon>
    </lineage>
</organism>